<accession>A0A4E9FL84</accession>
<evidence type="ECO:0000313" key="2">
    <source>
        <dbReference type="EMBL" id="VIO97751.1"/>
    </source>
</evidence>
<evidence type="ECO:0000259" key="1">
    <source>
        <dbReference type="Pfam" id="PF24342"/>
    </source>
</evidence>
<evidence type="ECO:0000313" key="4">
    <source>
        <dbReference type="WBParaSite" id="Bm9851.1"/>
    </source>
</evidence>
<dbReference type="Proteomes" id="UP000006672">
    <property type="component" value="Unassembled WGS sequence"/>
</dbReference>
<dbReference type="CTD" id="66060465"/>
<reference evidence="3" key="1">
    <citation type="journal article" date="2007" name="Science">
        <title>Draft genome of the filarial nematode parasite Brugia malayi.</title>
        <authorList>
            <person name="Ghedin E."/>
            <person name="Wang S."/>
            <person name="Spiro D."/>
            <person name="Caler E."/>
            <person name="Zhao Q."/>
            <person name="Crabtree J."/>
            <person name="Allen J.E."/>
            <person name="Delcher A.L."/>
            <person name="Guiliano D.B."/>
            <person name="Miranda-Saavedra D."/>
            <person name="Angiuoli S.V."/>
            <person name="Creasy T."/>
            <person name="Amedeo P."/>
            <person name="Haas B."/>
            <person name="El-Sayed N.M."/>
            <person name="Wortman J.R."/>
            <person name="Feldblyum T."/>
            <person name="Tallon L."/>
            <person name="Schatz M."/>
            <person name="Shumway M."/>
            <person name="Koo H."/>
            <person name="Salzberg S.L."/>
            <person name="Schobel S."/>
            <person name="Pertea M."/>
            <person name="Pop M."/>
            <person name="White O."/>
            <person name="Barton G.J."/>
            <person name="Carlow C.K."/>
            <person name="Crawford M.J."/>
            <person name="Daub J."/>
            <person name="Dimmic M.W."/>
            <person name="Estes C.F."/>
            <person name="Foster J.M."/>
            <person name="Ganatra M."/>
            <person name="Gregory W.F."/>
            <person name="Johnson N.M."/>
            <person name="Jin J."/>
            <person name="Komuniecki R."/>
            <person name="Korf I."/>
            <person name="Kumar S."/>
            <person name="Laney S."/>
            <person name="Li B.W."/>
            <person name="Li W."/>
            <person name="Lindblom T.H."/>
            <person name="Lustigman S."/>
            <person name="Ma D."/>
            <person name="Maina C.V."/>
            <person name="Martin D.M."/>
            <person name="McCarter J.P."/>
            <person name="McReynolds L."/>
            <person name="Mitreva M."/>
            <person name="Nutman T.B."/>
            <person name="Parkinson J."/>
            <person name="Peregrin-Alvarez J.M."/>
            <person name="Poole C."/>
            <person name="Ren Q."/>
            <person name="Saunders L."/>
            <person name="Sluder A.E."/>
            <person name="Smith K."/>
            <person name="Stanke M."/>
            <person name="Unnasch T.R."/>
            <person name="Ware J."/>
            <person name="Wei A.D."/>
            <person name="Weil G."/>
            <person name="Williams D.J."/>
            <person name="Zhang Y."/>
            <person name="Williams S.A."/>
            <person name="Fraser-Liggett C."/>
            <person name="Slatko B."/>
            <person name="Blaxter M.L."/>
            <person name="Scott A.L."/>
        </authorList>
    </citation>
    <scope>NUCLEOTIDE SEQUENCE</scope>
    <source>
        <strain evidence="3">FR3</strain>
    </source>
</reference>
<dbReference type="OrthoDB" id="5799128at2759"/>
<protein>
    <recommendedName>
        <fullName evidence="1">p-granule-associated protein DEPS-1 second OB-fold domain-containing protein</fullName>
    </recommendedName>
</protein>
<dbReference type="Pfam" id="PF24342">
    <property type="entry name" value="OB_DEPS-1_2nd"/>
    <property type="match status" value="1"/>
</dbReference>
<keyword evidence="3" id="KW-1185">Reference proteome</keyword>
<sequence>MPKRIDKLIGLITHQGDDGLLYVFVPGKHPELIIDQSKTLNDEQCFRIGDFISFININDSITSPIRIKNLFETRFVNNRLQVKVLVAVPPEHFSERANFTTVTPSTDKMLAWSPDFAFIGCSFDVVKKLRKNQMYSAWIERVPQVFQSVANIFVSWQIVDDIFDECCEEDKQLIMKAPWNCKNSTQLSRILSYSDCSQQMKQKASHTSRHFVASLKKYIDNYEGLVIAVHDSSAKVWSLAIPDSEIVFFLGARKGMKVGDWVRFNCTPSRSSYLGCHLQGKKFEIIEPILPAKAFNNTVQVEITTTIAIDNLKYYPTGEITLETEILGAVEFSPNRFRQDYCNRCLSLFICKIMASERTNAVWHVFGVVNEGYVEFMEHSSSIDNFSYTNVNTSEEFASIENDRCNAKVEINDNCYSTESGQQRSDFPSDLPGTSQKEIDDSFYSDFSYNNDAYGSYNMENMKEEEEYDPLKEPAFGTVKPNILQFNSTEYSNGNDEFNMRDNPRTELNEKSFDGGESEELNNQAIKYWLKAWEIPEIRRQIEEADRFFDVIWIAWQSGCDVSQFMKVCSIAIVCFNCYEII</sequence>
<dbReference type="KEGG" id="bmy:BM_BM9851"/>
<evidence type="ECO:0000313" key="3">
    <source>
        <dbReference type="Proteomes" id="UP000006672"/>
    </source>
</evidence>
<proteinExistence type="predicted"/>
<dbReference type="InterPro" id="IPR057143">
    <property type="entry name" value="OB_DEPS-1_2nd"/>
</dbReference>
<dbReference type="RefSeq" id="XP_042937298.1">
    <property type="nucleotide sequence ID" value="XM_043081364.1"/>
</dbReference>
<gene>
    <name evidence="2" type="primary">Bm9851</name>
    <name evidence="2" type="ORF">BM_BM9851</name>
</gene>
<dbReference type="AlphaFoldDB" id="A0A4E9FL84"/>
<name>A0A4E9FL84_BRUMA</name>
<accession>A0A8L7TLC3</accession>
<dbReference type="WBParaSite" id="Bm9851.1">
    <property type="protein sequence ID" value="Bm9851.1"/>
    <property type="gene ID" value="WBGene00230112"/>
</dbReference>
<organism evidence="2">
    <name type="scientific">Brugia malayi</name>
    <name type="common">Filarial nematode worm</name>
    <dbReference type="NCBI Taxonomy" id="6279"/>
    <lineage>
        <taxon>Eukaryota</taxon>
        <taxon>Metazoa</taxon>
        <taxon>Ecdysozoa</taxon>
        <taxon>Nematoda</taxon>
        <taxon>Chromadorea</taxon>
        <taxon>Rhabditida</taxon>
        <taxon>Spirurina</taxon>
        <taxon>Spiruromorpha</taxon>
        <taxon>Filarioidea</taxon>
        <taxon>Onchocercidae</taxon>
        <taxon>Brugia</taxon>
    </lineage>
</organism>
<dbReference type="GeneID" id="66060465"/>
<reference evidence="2" key="2">
    <citation type="submission" date="2019-04" db="EMBL/GenBank/DDBJ databases">
        <authorList>
            <person name="Howe K."/>
            <person name="Paulini M."/>
            <person name="Williams G."/>
        </authorList>
    </citation>
    <scope>NUCLEOTIDE SEQUENCE [LARGE SCALE GENOMIC DNA]</scope>
    <source>
        <strain evidence="2">FR3</strain>
    </source>
</reference>
<feature type="domain" description="P-granule-associated protein DEPS-1 second OB-fold" evidence="1">
    <location>
        <begin position="70"/>
        <end position="165"/>
    </location>
</feature>
<dbReference type="EMBL" id="CAAKNF010000195">
    <property type="protein sequence ID" value="VIO97751.1"/>
    <property type="molecule type" value="Genomic_DNA"/>
</dbReference>
<reference evidence="4" key="3">
    <citation type="submission" date="2022-04" db="UniProtKB">
        <authorList>
            <consortium name="WormBaseParasite"/>
        </authorList>
    </citation>
    <scope>IDENTIFICATION</scope>
</reference>